<keyword evidence="2" id="KW-0479">Metal-binding</keyword>
<reference evidence="8" key="1">
    <citation type="submission" date="2023-06" db="EMBL/GenBank/DDBJ databases">
        <title>Genomic analysis of the entomopathogenic nematode Steinernema hermaphroditum.</title>
        <authorList>
            <person name="Schwarz E.M."/>
            <person name="Heppert J.K."/>
            <person name="Baniya A."/>
            <person name="Schwartz H.T."/>
            <person name="Tan C.-H."/>
            <person name="Antoshechkin I."/>
            <person name="Sternberg P.W."/>
            <person name="Goodrich-Blair H."/>
            <person name="Dillman A.R."/>
        </authorList>
    </citation>
    <scope>NUCLEOTIDE SEQUENCE</scope>
    <source>
        <strain evidence="8">PS9179</strain>
        <tissue evidence="8">Whole animal</tissue>
    </source>
</reference>
<evidence type="ECO:0000313" key="9">
    <source>
        <dbReference type="Proteomes" id="UP001175271"/>
    </source>
</evidence>
<proteinExistence type="inferred from homology"/>
<keyword evidence="9" id="KW-1185">Reference proteome</keyword>
<dbReference type="Proteomes" id="UP001175271">
    <property type="component" value="Unassembled WGS sequence"/>
</dbReference>
<feature type="compositionally biased region" description="Polar residues" evidence="5">
    <location>
        <begin position="313"/>
        <end position="326"/>
    </location>
</feature>
<evidence type="ECO:0000313" key="8">
    <source>
        <dbReference type="EMBL" id="KAK0414888.1"/>
    </source>
</evidence>
<evidence type="ECO:0000256" key="1">
    <source>
        <dbReference type="ARBA" id="ARBA00005843"/>
    </source>
</evidence>
<dbReference type="InterPro" id="IPR001245">
    <property type="entry name" value="Ser-Thr/Tyr_kinase_cat_dom"/>
</dbReference>
<dbReference type="PANTHER" id="PTHR23257:SF963">
    <property type="entry name" value="AT08303P"/>
    <property type="match status" value="1"/>
</dbReference>
<feature type="region of interest" description="Disordered" evidence="5">
    <location>
        <begin position="313"/>
        <end position="335"/>
    </location>
</feature>
<dbReference type="InterPro" id="IPR050167">
    <property type="entry name" value="Ser_Thr_protein_kinase"/>
</dbReference>
<evidence type="ECO:0008006" key="10">
    <source>
        <dbReference type="Google" id="ProtNLM"/>
    </source>
</evidence>
<dbReference type="GO" id="GO:0005737">
    <property type="term" value="C:cytoplasm"/>
    <property type="evidence" value="ECO:0007669"/>
    <property type="project" value="TreeGrafter"/>
</dbReference>
<dbReference type="Gene3D" id="3.30.60.20">
    <property type="match status" value="1"/>
</dbReference>
<dbReference type="PROSITE" id="PS50081">
    <property type="entry name" value="ZF_DAG_PE_2"/>
    <property type="match status" value="1"/>
</dbReference>
<evidence type="ECO:0000259" key="6">
    <source>
        <dbReference type="PROSITE" id="PS50011"/>
    </source>
</evidence>
<dbReference type="Gene3D" id="3.30.200.20">
    <property type="entry name" value="Phosphorylase Kinase, domain 1"/>
    <property type="match status" value="1"/>
</dbReference>
<dbReference type="GO" id="GO:0046872">
    <property type="term" value="F:metal ion binding"/>
    <property type="evidence" value="ECO:0007669"/>
    <property type="project" value="UniProtKB-KW"/>
</dbReference>
<dbReference type="Gene3D" id="1.10.510.10">
    <property type="entry name" value="Transferase(Phosphotransferase) domain 1"/>
    <property type="match status" value="1"/>
</dbReference>
<sequence length="750" mass="83176">MFYSGYLLESRSFLYQWISTNLQEYPFTTLTAITISSPQVAPIPPAACNALEAIPPVAMQCGGPISSSGHALMQRSHSQDFGGGGLKPTRLAAAAGAKLAPNSARGGGLITGSRNQLAPGTGMVMSRSVNDSLGPSSLTQRQFQNQVNSLRPPSPSVTVTSPAESSSASSTLVRNARIPKNQKAHSIPHRWHQKRSHIAFSGICSVCQRPLGFLSPYEKCKMCKQKIHSECKSRVGDSCGLTPDHLSTLIKEIFISENQGNWGASHSHSMNDVQTFQYPDQETTVLLDSSSSTNSSTPSTPAIITTSYPYLSSLPTTNEESPSTSPYERGTVSAAPRSTGTFTFDEPHIVPHIILPPNSGDDDLNASGQQLVESQGSDCTVASSETTVVENHLDAANAHTEKRKIERNRWNNDTIRGPSLWSDLNIPYNKIDFDQKSLIGKGHFGEVHRGEHFGEVAVKMLYMDHVEESRRLEVFKQELSSFRNSRHDYIVLFLGWTTIGKDFGIVMNYCRGKTLHQILHGTVRPGPSSAMGGGSSYNLYNPPHNEYDRLDFSQMVNFAQQICQGVSYLHTKKILHKDLRSKNIFVEKNKIVITDFGIFSMKRLVHRSIKNQTECKGFVVPKHWLCYLAPELIRRITANGDELPFSMNADVFAFGTIWYELLTQRFPYDSQDGEAVMYLAGTGIKGALQNLNATRESKLILMKCWNSEPSDRVNFLKLAEMIDRFPRKRMNRSPSFPYRGLSRSHESLAA</sequence>
<feature type="region of interest" description="Disordered" evidence="5">
    <location>
        <begin position="103"/>
        <end position="172"/>
    </location>
</feature>
<comment type="caution">
    <text evidence="8">The sequence shown here is derived from an EMBL/GenBank/DDBJ whole genome shotgun (WGS) entry which is preliminary data.</text>
</comment>
<protein>
    <recommendedName>
        <fullName evidence="10">Protein kinase domain-containing protein</fullName>
    </recommendedName>
</protein>
<dbReference type="GO" id="GO:0004672">
    <property type="term" value="F:protein kinase activity"/>
    <property type="evidence" value="ECO:0007669"/>
    <property type="project" value="InterPro"/>
</dbReference>
<feature type="domain" description="Phorbol-ester/DAG-type" evidence="7">
    <location>
        <begin position="188"/>
        <end position="239"/>
    </location>
</feature>
<dbReference type="GO" id="GO:0007265">
    <property type="term" value="P:Ras protein signal transduction"/>
    <property type="evidence" value="ECO:0007669"/>
    <property type="project" value="TreeGrafter"/>
</dbReference>
<dbReference type="PROSITE" id="PS50011">
    <property type="entry name" value="PROTEIN_KINASE_DOM"/>
    <property type="match status" value="1"/>
</dbReference>
<dbReference type="SUPFAM" id="SSF57889">
    <property type="entry name" value="Cysteine-rich domain"/>
    <property type="match status" value="1"/>
</dbReference>
<feature type="compositionally biased region" description="Polar residues" evidence="5">
    <location>
        <begin position="127"/>
        <end position="148"/>
    </location>
</feature>
<dbReference type="InterPro" id="IPR002219">
    <property type="entry name" value="PKC_DAG/PE"/>
</dbReference>
<comment type="similarity">
    <text evidence="1">Belongs to the protein kinase superfamily. TKL Ser/Thr protein kinase family.</text>
</comment>
<dbReference type="SMART" id="SM00109">
    <property type="entry name" value="C1"/>
    <property type="match status" value="1"/>
</dbReference>
<feature type="domain" description="Protein kinase" evidence="6">
    <location>
        <begin position="433"/>
        <end position="726"/>
    </location>
</feature>
<feature type="compositionally biased region" description="Low complexity" evidence="5">
    <location>
        <begin position="156"/>
        <end position="172"/>
    </location>
</feature>
<accession>A0AA39LZ31</accession>
<dbReference type="InterPro" id="IPR000719">
    <property type="entry name" value="Prot_kinase_dom"/>
</dbReference>
<dbReference type="InterPro" id="IPR008266">
    <property type="entry name" value="Tyr_kinase_AS"/>
</dbReference>
<evidence type="ECO:0000256" key="2">
    <source>
        <dbReference type="ARBA" id="ARBA00022723"/>
    </source>
</evidence>
<keyword evidence="3" id="KW-0862">Zinc</keyword>
<evidence type="ECO:0000256" key="5">
    <source>
        <dbReference type="SAM" id="MobiDB-lite"/>
    </source>
</evidence>
<evidence type="ECO:0000256" key="4">
    <source>
        <dbReference type="PROSITE-ProRule" id="PRU10141"/>
    </source>
</evidence>
<dbReference type="PROSITE" id="PS00107">
    <property type="entry name" value="PROTEIN_KINASE_ATP"/>
    <property type="match status" value="1"/>
</dbReference>
<dbReference type="InterPro" id="IPR011009">
    <property type="entry name" value="Kinase-like_dom_sf"/>
</dbReference>
<gene>
    <name evidence="8" type="ORF">QR680_011661</name>
</gene>
<dbReference type="AlphaFoldDB" id="A0AA39LZ31"/>
<keyword evidence="4" id="KW-0547">Nucleotide-binding</keyword>
<organism evidence="8 9">
    <name type="scientific">Steinernema hermaphroditum</name>
    <dbReference type="NCBI Taxonomy" id="289476"/>
    <lineage>
        <taxon>Eukaryota</taxon>
        <taxon>Metazoa</taxon>
        <taxon>Ecdysozoa</taxon>
        <taxon>Nematoda</taxon>
        <taxon>Chromadorea</taxon>
        <taxon>Rhabditida</taxon>
        <taxon>Tylenchina</taxon>
        <taxon>Panagrolaimomorpha</taxon>
        <taxon>Strongyloidoidea</taxon>
        <taxon>Steinernematidae</taxon>
        <taxon>Steinernema</taxon>
    </lineage>
</organism>
<dbReference type="InterPro" id="IPR046349">
    <property type="entry name" value="C1-like_sf"/>
</dbReference>
<dbReference type="EMBL" id="JAUCMV010000002">
    <property type="protein sequence ID" value="KAK0414888.1"/>
    <property type="molecule type" value="Genomic_DNA"/>
</dbReference>
<feature type="region of interest" description="Disordered" evidence="5">
    <location>
        <begin position="285"/>
        <end position="304"/>
    </location>
</feature>
<evidence type="ECO:0000256" key="3">
    <source>
        <dbReference type="ARBA" id="ARBA00022833"/>
    </source>
</evidence>
<name>A0AA39LZ31_9BILA</name>
<dbReference type="SUPFAM" id="SSF56112">
    <property type="entry name" value="Protein kinase-like (PK-like)"/>
    <property type="match status" value="1"/>
</dbReference>
<dbReference type="PROSITE" id="PS00109">
    <property type="entry name" value="PROTEIN_KINASE_TYR"/>
    <property type="match status" value="1"/>
</dbReference>
<dbReference type="GO" id="GO:0005524">
    <property type="term" value="F:ATP binding"/>
    <property type="evidence" value="ECO:0007669"/>
    <property type="project" value="UniProtKB-UniRule"/>
</dbReference>
<dbReference type="PANTHER" id="PTHR23257">
    <property type="entry name" value="SERINE-THREONINE PROTEIN KINASE"/>
    <property type="match status" value="1"/>
</dbReference>
<feature type="binding site" evidence="4">
    <location>
        <position position="459"/>
    </location>
    <ligand>
        <name>ATP</name>
        <dbReference type="ChEBI" id="CHEBI:30616"/>
    </ligand>
</feature>
<keyword evidence="4" id="KW-0067">ATP-binding</keyword>
<dbReference type="Pfam" id="PF07714">
    <property type="entry name" value="PK_Tyr_Ser-Thr"/>
    <property type="match status" value="1"/>
</dbReference>
<feature type="compositionally biased region" description="Low complexity" evidence="5">
    <location>
        <begin position="289"/>
        <end position="304"/>
    </location>
</feature>
<evidence type="ECO:0000259" key="7">
    <source>
        <dbReference type="PROSITE" id="PS50081"/>
    </source>
</evidence>
<dbReference type="InterPro" id="IPR017441">
    <property type="entry name" value="Protein_kinase_ATP_BS"/>
</dbReference>